<name>A0A2J0YT39_RHIML</name>
<feature type="region of interest" description="Disordered" evidence="1">
    <location>
        <begin position="32"/>
        <end position="61"/>
    </location>
</feature>
<protein>
    <submittedName>
        <fullName evidence="2">Uncharacterized protein</fullName>
    </submittedName>
</protein>
<evidence type="ECO:0000256" key="1">
    <source>
        <dbReference type="SAM" id="MobiDB-lite"/>
    </source>
</evidence>
<evidence type="ECO:0000313" key="3">
    <source>
        <dbReference type="Proteomes" id="UP000231987"/>
    </source>
</evidence>
<accession>A0A2J0YT39</accession>
<feature type="compositionally biased region" description="Low complexity" evidence="1">
    <location>
        <begin position="40"/>
        <end position="61"/>
    </location>
</feature>
<dbReference type="EMBL" id="NJGD01000037">
    <property type="protein sequence ID" value="PJR08765.1"/>
    <property type="molecule type" value="Genomic_DNA"/>
</dbReference>
<gene>
    <name evidence="2" type="ORF">CEJ86_32350</name>
</gene>
<organism evidence="2 3">
    <name type="scientific">Rhizobium meliloti</name>
    <name type="common">Ensifer meliloti</name>
    <name type="synonym">Sinorhizobium meliloti</name>
    <dbReference type="NCBI Taxonomy" id="382"/>
    <lineage>
        <taxon>Bacteria</taxon>
        <taxon>Pseudomonadati</taxon>
        <taxon>Pseudomonadota</taxon>
        <taxon>Alphaproteobacteria</taxon>
        <taxon>Hyphomicrobiales</taxon>
        <taxon>Rhizobiaceae</taxon>
        <taxon>Sinorhizobium/Ensifer group</taxon>
        <taxon>Sinorhizobium</taxon>
    </lineage>
</organism>
<comment type="caution">
    <text evidence="2">The sequence shown here is derived from an EMBL/GenBank/DDBJ whole genome shotgun (WGS) entry which is preliminary data.</text>
</comment>
<sequence>MSPAQGSVFWVSPSKMKKTGLFLPLRNLSESARTAEREAGIGTAGTTAASRTACSGSSREN</sequence>
<dbReference type="Proteomes" id="UP000231987">
    <property type="component" value="Unassembled WGS sequence"/>
</dbReference>
<reference evidence="2 3" key="1">
    <citation type="submission" date="2017-06" db="EMBL/GenBank/DDBJ databases">
        <title>Ensifer strains isolated from leguminous trees and herbs display diverse denitrification phenotypes with some acting as strong N2O sinks.</title>
        <authorList>
            <person name="Woliy K."/>
            <person name="Mania D."/>
            <person name="Bakken L.R."/>
            <person name="Frostegard A."/>
        </authorList>
    </citation>
    <scope>NUCLEOTIDE SEQUENCE [LARGE SCALE GENOMIC DNA]</scope>
    <source>
        <strain evidence="2 3">AC50a</strain>
    </source>
</reference>
<proteinExistence type="predicted"/>
<dbReference type="AlphaFoldDB" id="A0A2J0YT39"/>
<evidence type="ECO:0000313" key="2">
    <source>
        <dbReference type="EMBL" id="PJR08765.1"/>
    </source>
</evidence>